<dbReference type="InterPro" id="IPR053098">
    <property type="entry name" value="Petuviruses_polyprotein"/>
</dbReference>
<organism evidence="1 2">
    <name type="scientific">Canavalia gladiata</name>
    <name type="common">Sword bean</name>
    <name type="synonym">Dolichos gladiatus</name>
    <dbReference type="NCBI Taxonomy" id="3824"/>
    <lineage>
        <taxon>Eukaryota</taxon>
        <taxon>Viridiplantae</taxon>
        <taxon>Streptophyta</taxon>
        <taxon>Embryophyta</taxon>
        <taxon>Tracheophyta</taxon>
        <taxon>Spermatophyta</taxon>
        <taxon>Magnoliopsida</taxon>
        <taxon>eudicotyledons</taxon>
        <taxon>Gunneridae</taxon>
        <taxon>Pentapetalae</taxon>
        <taxon>rosids</taxon>
        <taxon>fabids</taxon>
        <taxon>Fabales</taxon>
        <taxon>Fabaceae</taxon>
        <taxon>Papilionoideae</taxon>
        <taxon>50 kb inversion clade</taxon>
        <taxon>NPAAA clade</taxon>
        <taxon>indigoferoid/millettioid clade</taxon>
        <taxon>Phaseoleae</taxon>
        <taxon>Canavalia</taxon>
    </lineage>
</organism>
<gene>
    <name evidence="1" type="ORF">VNO77_33261</name>
</gene>
<evidence type="ECO:0000313" key="1">
    <source>
        <dbReference type="EMBL" id="KAK7314733.1"/>
    </source>
</evidence>
<accession>A0AAN9Q0D1</accession>
<reference evidence="1 2" key="1">
    <citation type="submission" date="2024-01" db="EMBL/GenBank/DDBJ databases">
        <title>The genomes of 5 underutilized Papilionoideae crops provide insights into root nodulation and disease resistanc.</title>
        <authorList>
            <person name="Jiang F."/>
        </authorList>
    </citation>
    <scope>NUCLEOTIDE SEQUENCE [LARGE SCALE GENOMIC DNA]</scope>
    <source>
        <strain evidence="1">LVBAO_FW01</strain>
        <tissue evidence="1">Leaves</tissue>
    </source>
</reference>
<dbReference type="Proteomes" id="UP001367508">
    <property type="component" value="Unassembled WGS sequence"/>
</dbReference>
<proteinExistence type="predicted"/>
<evidence type="ECO:0000313" key="2">
    <source>
        <dbReference type="Proteomes" id="UP001367508"/>
    </source>
</evidence>
<dbReference type="PANTHER" id="PTHR48435:SF1">
    <property type="entry name" value="POLYPROTEIN"/>
    <property type="match status" value="1"/>
</dbReference>
<protein>
    <submittedName>
        <fullName evidence="1">Uncharacterized protein</fullName>
    </submittedName>
</protein>
<dbReference type="EMBL" id="JAYMYQ010000008">
    <property type="protein sequence ID" value="KAK7314733.1"/>
    <property type="molecule type" value="Genomic_DNA"/>
</dbReference>
<name>A0AAN9Q0D1_CANGL</name>
<comment type="caution">
    <text evidence="1">The sequence shown here is derived from an EMBL/GenBank/DDBJ whole genome shotgun (WGS) entry which is preliminary data.</text>
</comment>
<sequence length="101" mass="11106">MWTQEGYIALHLGAIRLILNYHGRKGLPVTARVTLLDTTYKYYEDACKQSGKLSICRYSSSLLNFLTSEKVSILLSSSATTSSKCSVGSWLSYSVGLVESS</sequence>
<dbReference type="AlphaFoldDB" id="A0AAN9Q0D1"/>
<dbReference type="PANTHER" id="PTHR48435">
    <property type="entry name" value="POLYPROTEIN"/>
    <property type="match status" value="1"/>
</dbReference>
<keyword evidence="2" id="KW-1185">Reference proteome</keyword>